<accession>A0A7S0AWF5</accession>
<reference evidence="1" key="1">
    <citation type="submission" date="2021-01" db="EMBL/GenBank/DDBJ databases">
        <authorList>
            <person name="Corre E."/>
            <person name="Pelletier E."/>
            <person name="Niang G."/>
            <person name="Scheremetjew M."/>
            <person name="Finn R."/>
            <person name="Kale V."/>
            <person name="Holt S."/>
            <person name="Cochrane G."/>
            <person name="Meng A."/>
            <person name="Brown T."/>
            <person name="Cohen L."/>
        </authorList>
    </citation>
    <scope>NUCLEOTIDE SEQUENCE</scope>
    <source>
        <strain evidence="1">CCMP3303</strain>
    </source>
</reference>
<name>A0A7S0AWF5_9STRA</name>
<gene>
    <name evidence="1" type="ORF">MPOL1434_LOCUS8846</name>
</gene>
<dbReference type="EMBL" id="HBEJ01015072">
    <property type="protein sequence ID" value="CAD8376114.1"/>
    <property type="molecule type" value="Transcribed_RNA"/>
</dbReference>
<evidence type="ECO:0000313" key="1">
    <source>
        <dbReference type="EMBL" id="CAD8376114.1"/>
    </source>
</evidence>
<sequence>MALGHDLFDVVYSAISTVYFQLHSTATLGNGCSHFHNLVLQFFRAGCGVSSDNRGELLQELKDPRFYLCCEKRANPRCMRERNAKIMERFGNVTTYFNGQE</sequence>
<proteinExistence type="predicted"/>
<protein>
    <submittedName>
        <fullName evidence="1">Uncharacterized protein</fullName>
    </submittedName>
</protein>
<dbReference type="AlphaFoldDB" id="A0A7S0AWF5"/>
<organism evidence="1">
    <name type="scientific">Minutocellus polymorphus</name>
    <dbReference type="NCBI Taxonomy" id="265543"/>
    <lineage>
        <taxon>Eukaryota</taxon>
        <taxon>Sar</taxon>
        <taxon>Stramenopiles</taxon>
        <taxon>Ochrophyta</taxon>
        <taxon>Bacillariophyta</taxon>
        <taxon>Mediophyceae</taxon>
        <taxon>Cymatosirophycidae</taxon>
        <taxon>Cymatosirales</taxon>
        <taxon>Cymatosiraceae</taxon>
        <taxon>Minutocellus</taxon>
    </lineage>
</organism>